<name>A0A6A3VZ63_9STRA</name>
<dbReference type="EMBL" id="QXGD01002224">
    <property type="protein sequence ID" value="KAE9191704.1"/>
    <property type="molecule type" value="Genomic_DNA"/>
</dbReference>
<dbReference type="InterPro" id="IPR011050">
    <property type="entry name" value="Pectin_lyase_fold/virulence"/>
</dbReference>
<organism evidence="3 5">
    <name type="scientific">Phytophthora fragariae</name>
    <dbReference type="NCBI Taxonomy" id="53985"/>
    <lineage>
        <taxon>Eukaryota</taxon>
        <taxon>Sar</taxon>
        <taxon>Stramenopiles</taxon>
        <taxon>Oomycota</taxon>
        <taxon>Peronosporomycetes</taxon>
        <taxon>Peronosporales</taxon>
        <taxon>Peronosporaceae</taxon>
        <taxon>Phytophthora</taxon>
    </lineage>
</organism>
<evidence type="ECO:0000313" key="4">
    <source>
        <dbReference type="EMBL" id="KAE9191704.1"/>
    </source>
</evidence>
<feature type="compositionally biased region" description="Basic and acidic residues" evidence="1">
    <location>
        <begin position="43"/>
        <end position="57"/>
    </location>
</feature>
<reference evidence="5 6" key="1">
    <citation type="submission" date="2018-08" db="EMBL/GenBank/DDBJ databases">
        <title>Genomic investigation of the strawberry pathogen Phytophthora fragariae indicates pathogenicity is determined by transcriptional variation in three key races.</title>
        <authorList>
            <person name="Adams T.M."/>
            <person name="Armitage A.D."/>
            <person name="Sobczyk M.K."/>
            <person name="Bates H.J."/>
            <person name="Dunwell J.M."/>
            <person name="Nellist C.F."/>
            <person name="Harrison R.J."/>
        </authorList>
    </citation>
    <scope>NUCLEOTIDE SEQUENCE [LARGE SCALE GENOMIC DNA]</scope>
    <source>
        <strain evidence="4 6">BC-1</strain>
        <strain evidence="3 5">NOV-27</strain>
        <strain evidence="2 7">NOV-71</strain>
    </source>
</reference>
<dbReference type="EMBL" id="QXFZ01002993">
    <property type="protein sequence ID" value="KAE9072098.1"/>
    <property type="molecule type" value="Genomic_DNA"/>
</dbReference>
<sequence length="231" mass="25106">MYDLAGNSNPLIASLAVSSSKTLRNLEHPHHAAEPAPQPGWWRHLDPGPRQRQDAHGAHLGRPSQDIQPRISDVGRQMVDTGTASIKSMTTSNSEFDSRTQYSATSGGNHYWDFLFLCTQTQGTLANDYVHNTPGSSPGVGGNFVVHAVKNYWSNNTGYSYKVVNYCNVLLEGDYFEHTATPNKHDAETVGAMMAPSSSPQSTCKSTLRCPSLRPMQCSSLSGVGPRRASP</sequence>
<accession>A0A6A3VZ63</accession>
<evidence type="ECO:0000313" key="6">
    <source>
        <dbReference type="Proteomes" id="UP000440367"/>
    </source>
</evidence>
<feature type="region of interest" description="Disordered" evidence="1">
    <location>
        <begin position="28"/>
        <end position="73"/>
    </location>
</feature>
<dbReference type="Proteomes" id="UP000441208">
    <property type="component" value="Unassembled WGS sequence"/>
</dbReference>
<dbReference type="SUPFAM" id="SSF51126">
    <property type="entry name" value="Pectin lyase-like"/>
    <property type="match status" value="1"/>
</dbReference>
<evidence type="ECO:0000313" key="2">
    <source>
        <dbReference type="EMBL" id="KAE9072098.1"/>
    </source>
</evidence>
<dbReference type="Proteomes" id="UP000440367">
    <property type="component" value="Unassembled WGS sequence"/>
</dbReference>
<dbReference type="AlphaFoldDB" id="A0A6A3VZ63"/>
<dbReference type="Proteomes" id="UP000433483">
    <property type="component" value="Unassembled WGS sequence"/>
</dbReference>
<evidence type="ECO:0008006" key="8">
    <source>
        <dbReference type="Google" id="ProtNLM"/>
    </source>
</evidence>
<evidence type="ECO:0000256" key="1">
    <source>
        <dbReference type="SAM" id="MobiDB-lite"/>
    </source>
</evidence>
<keyword evidence="5" id="KW-1185">Reference proteome</keyword>
<comment type="caution">
    <text evidence="3">The sequence shown here is derived from an EMBL/GenBank/DDBJ whole genome shotgun (WGS) entry which is preliminary data.</text>
</comment>
<dbReference type="Gene3D" id="2.160.20.10">
    <property type="entry name" value="Single-stranded right-handed beta-helix, Pectin lyase-like"/>
    <property type="match status" value="1"/>
</dbReference>
<protein>
    <recommendedName>
        <fullName evidence="8">Pectate lyase</fullName>
    </recommendedName>
</protein>
<evidence type="ECO:0000313" key="5">
    <source>
        <dbReference type="Proteomes" id="UP000433483"/>
    </source>
</evidence>
<dbReference type="EMBL" id="QXGB01002679">
    <property type="protein sequence ID" value="KAE9175872.1"/>
    <property type="molecule type" value="Genomic_DNA"/>
</dbReference>
<evidence type="ECO:0000313" key="3">
    <source>
        <dbReference type="EMBL" id="KAE9175872.1"/>
    </source>
</evidence>
<dbReference type="InterPro" id="IPR012334">
    <property type="entry name" value="Pectin_lyas_fold"/>
</dbReference>
<dbReference type="OrthoDB" id="1637350at2759"/>
<evidence type="ECO:0000313" key="7">
    <source>
        <dbReference type="Proteomes" id="UP000441208"/>
    </source>
</evidence>
<proteinExistence type="predicted"/>
<gene>
    <name evidence="4" type="ORF">PF002_g24421</name>
    <name evidence="3" type="ORF">PF005_g25215</name>
    <name evidence="2" type="ORF">PF007_g26301</name>
</gene>